<comment type="caution">
    <text evidence="2">The sequence shown here is derived from an EMBL/GenBank/DDBJ whole genome shotgun (WGS) entry which is preliminary data.</text>
</comment>
<evidence type="ECO:0000256" key="1">
    <source>
        <dbReference type="SAM" id="SignalP"/>
    </source>
</evidence>
<feature type="signal peptide" evidence="1">
    <location>
        <begin position="1"/>
        <end position="21"/>
    </location>
</feature>
<protein>
    <submittedName>
        <fullName evidence="2">Uncharacterized protein</fullName>
    </submittedName>
</protein>
<keyword evidence="3" id="KW-1185">Reference proteome</keyword>
<name>A0AAN6RJV2_9PLEO</name>
<gene>
    <name evidence="2" type="ORF">GRF29_8g1618182</name>
</gene>
<proteinExistence type="predicted"/>
<reference evidence="2 3" key="1">
    <citation type="submission" date="2021-02" db="EMBL/GenBank/DDBJ databases">
        <title>Genome assembly of Pseudopithomyces chartarum.</title>
        <authorList>
            <person name="Jauregui R."/>
            <person name="Singh J."/>
            <person name="Voisey C."/>
        </authorList>
    </citation>
    <scope>NUCLEOTIDE SEQUENCE [LARGE SCALE GENOMIC DNA]</scope>
    <source>
        <strain evidence="2 3">AGR01</strain>
    </source>
</reference>
<feature type="chain" id="PRO_5042865231" evidence="1">
    <location>
        <begin position="22"/>
        <end position="123"/>
    </location>
</feature>
<evidence type="ECO:0000313" key="3">
    <source>
        <dbReference type="Proteomes" id="UP001280581"/>
    </source>
</evidence>
<dbReference type="EMBL" id="WVTA01000002">
    <property type="protein sequence ID" value="KAK3215945.1"/>
    <property type="molecule type" value="Genomic_DNA"/>
</dbReference>
<keyword evidence="1" id="KW-0732">Signal</keyword>
<organism evidence="2 3">
    <name type="scientific">Pseudopithomyces chartarum</name>
    <dbReference type="NCBI Taxonomy" id="1892770"/>
    <lineage>
        <taxon>Eukaryota</taxon>
        <taxon>Fungi</taxon>
        <taxon>Dikarya</taxon>
        <taxon>Ascomycota</taxon>
        <taxon>Pezizomycotina</taxon>
        <taxon>Dothideomycetes</taxon>
        <taxon>Pleosporomycetidae</taxon>
        <taxon>Pleosporales</taxon>
        <taxon>Massarineae</taxon>
        <taxon>Didymosphaeriaceae</taxon>
        <taxon>Pseudopithomyces</taxon>
    </lineage>
</organism>
<dbReference type="Proteomes" id="UP001280581">
    <property type="component" value="Unassembled WGS sequence"/>
</dbReference>
<evidence type="ECO:0000313" key="2">
    <source>
        <dbReference type="EMBL" id="KAK3215945.1"/>
    </source>
</evidence>
<sequence>MFTNSILASLAASLLISTGYGSPLFTEKVTTDVVTIATTENPAVSFGTFTDRGCTSGQKVWANPDDGCHQLPGQGMQVWWIANTCRIFAYKGGDCSASSGEIQVFPGQCYDIAQYNTIKAFCH</sequence>
<dbReference type="AlphaFoldDB" id="A0AAN6RJV2"/>
<accession>A0AAN6RJV2</accession>